<keyword evidence="6 8" id="KW-0675">Receptor</keyword>
<dbReference type="WBParaSite" id="ALUE_0001324001-mRNA-1">
    <property type="protein sequence ID" value="ALUE_0001324001-mRNA-1"/>
    <property type="gene ID" value="ALUE_0001324001"/>
</dbReference>
<evidence type="ECO:0000256" key="8">
    <source>
        <dbReference type="RuleBase" id="RU000688"/>
    </source>
</evidence>
<feature type="domain" description="G-protein coupled receptors family 1 profile" evidence="11">
    <location>
        <begin position="56"/>
        <end position="382"/>
    </location>
</feature>
<feature type="transmembrane region" description="Helical" evidence="10">
    <location>
        <begin position="182"/>
        <end position="210"/>
    </location>
</feature>
<feature type="region of interest" description="Disordered" evidence="9">
    <location>
        <begin position="519"/>
        <end position="543"/>
    </location>
</feature>
<evidence type="ECO:0000313" key="12">
    <source>
        <dbReference type="Proteomes" id="UP000036681"/>
    </source>
</evidence>
<dbReference type="InterPro" id="IPR050119">
    <property type="entry name" value="CCR1-9-like"/>
</dbReference>
<evidence type="ECO:0000256" key="6">
    <source>
        <dbReference type="ARBA" id="ARBA00023170"/>
    </source>
</evidence>
<name>A0A9J2PT24_ASCLU</name>
<comment type="similarity">
    <text evidence="8">Belongs to the G-protein coupled receptor 1 family.</text>
</comment>
<dbReference type="Gene3D" id="1.20.1070.10">
    <property type="entry name" value="Rhodopsin 7-helix transmembrane proteins"/>
    <property type="match status" value="1"/>
</dbReference>
<dbReference type="AlphaFoldDB" id="A0A9J2PT24"/>
<evidence type="ECO:0000256" key="7">
    <source>
        <dbReference type="ARBA" id="ARBA00023224"/>
    </source>
</evidence>
<dbReference type="PANTHER" id="PTHR10489">
    <property type="entry name" value="CELL ADHESION MOLECULE"/>
    <property type="match status" value="1"/>
</dbReference>
<dbReference type="PROSITE" id="PS50262">
    <property type="entry name" value="G_PROTEIN_RECEP_F1_2"/>
    <property type="match status" value="1"/>
</dbReference>
<feature type="transmembrane region" description="Helical" evidence="10">
    <location>
        <begin position="113"/>
        <end position="131"/>
    </location>
</feature>
<dbReference type="PROSITE" id="PS00237">
    <property type="entry name" value="G_PROTEIN_RECEP_F1_1"/>
    <property type="match status" value="1"/>
</dbReference>
<sequence length="560" mass="63696">MMTTTSSYAFTTYVSRTEIDSRLIEQELDDEEYARKVLRMAFSIAYFVLFLFGTVGNGIVIVMILNVMTAMRRTRCRANSTRVNPSSTKHVFIYVLVVFCFVFYYHILSGLSIVDLLVIIHLPFLIADLLYGQWLFGEIMCKLYWFGECVNKLLSSFIMTVLSWDRYLAVCSPVKSFRIRSNAIACFVLFLCSILATLLLLPVMLNATVVHLNILTGQPVIVHIGDNKRKFLDYSMSLRIRIPLMFVIFAADEGTTVTKCMFDGMNSFFMFYTFGCGFLLPALLITYFYSRVIFRLQKSVANIRRNSTVKQSGSNSRVQQVTKRIVAVILFYFFCWTPQWTLNLLSHFGLTTVSWSTLTLSSIFFAAHLLICFNSAANPVLYALINRELRQQHMQAMLKRRRSLSNATNIALDFIGKHSHNSLHNPFCNDGNFLSTNHSLFAGFTAPLRHRSRSFDNLNNRCTINQKRGSTMVTNLLLSKQLRSTSCCDGAQSCKEHHCLIADSCTYSSDSHSFQNDLHIEPSSNGNAGESVDEKRPNLTNDEFDDSLIPIKFEATDALL</sequence>
<evidence type="ECO:0000313" key="13">
    <source>
        <dbReference type="WBParaSite" id="ALUE_0001324001-mRNA-1"/>
    </source>
</evidence>
<evidence type="ECO:0000256" key="5">
    <source>
        <dbReference type="ARBA" id="ARBA00023136"/>
    </source>
</evidence>
<evidence type="ECO:0000256" key="2">
    <source>
        <dbReference type="ARBA" id="ARBA00022692"/>
    </source>
</evidence>
<organism evidence="12 13">
    <name type="scientific">Ascaris lumbricoides</name>
    <name type="common">Giant roundworm</name>
    <dbReference type="NCBI Taxonomy" id="6252"/>
    <lineage>
        <taxon>Eukaryota</taxon>
        <taxon>Metazoa</taxon>
        <taxon>Ecdysozoa</taxon>
        <taxon>Nematoda</taxon>
        <taxon>Chromadorea</taxon>
        <taxon>Rhabditida</taxon>
        <taxon>Spirurina</taxon>
        <taxon>Ascaridomorpha</taxon>
        <taxon>Ascaridoidea</taxon>
        <taxon>Ascarididae</taxon>
        <taxon>Ascaris</taxon>
    </lineage>
</organism>
<keyword evidence="4 8" id="KW-0297">G-protein coupled receptor</keyword>
<comment type="subcellular location">
    <subcellularLocation>
        <location evidence="1">Membrane</location>
        <topology evidence="1">Multi-pass membrane protein</topology>
    </subcellularLocation>
</comment>
<evidence type="ECO:0000256" key="10">
    <source>
        <dbReference type="SAM" id="Phobius"/>
    </source>
</evidence>
<dbReference type="InterPro" id="IPR000276">
    <property type="entry name" value="GPCR_Rhodpsn"/>
</dbReference>
<dbReference type="GO" id="GO:0016020">
    <property type="term" value="C:membrane"/>
    <property type="evidence" value="ECO:0007669"/>
    <property type="project" value="UniProtKB-SubCell"/>
</dbReference>
<evidence type="ECO:0000256" key="1">
    <source>
        <dbReference type="ARBA" id="ARBA00004141"/>
    </source>
</evidence>
<dbReference type="PANTHER" id="PTHR10489:SF932">
    <property type="entry name" value="G-PROTEIN COUPLED RECEPTORS FAMILY 1 PROFILE DOMAIN-CONTAINING PROTEIN"/>
    <property type="match status" value="1"/>
</dbReference>
<accession>A0A9J2PT24</accession>
<feature type="transmembrane region" description="Helical" evidence="10">
    <location>
        <begin position="44"/>
        <end position="70"/>
    </location>
</feature>
<dbReference type="SUPFAM" id="SSF81321">
    <property type="entry name" value="Family A G protein-coupled receptor-like"/>
    <property type="match status" value="1"/>
</dbReference>
<dbReference type="GO" id="GO:0004930">
    <property type="term" value="F:G protein-coupled receptor activity"/>
    <property type="evidence" value="ECO:0007669"/>
    <property type="project" value="UniProtKB-KW"/>
</dbReference>
<dbReference type="Proteomes" id="UP000036681">
    <property type="component" value="Unplaced"/>
</dbReference>
<keyword evidence="2 8" id="KW-0812">Transmembrane</keyword>
<evidence type="ECO:0000256" key="4">
    <source>
        <dbReference type="ARBA" id="ARBA00023040"/>
    </source>
</evidence>
<feature type="transmembrane region" description="Helical" evidence="10">
    <location>
        <begin position="325"/>
        <end position="342"/>
    </location>
</feature>
<keyword evidence="12" id="KW-1185">Reference proteome</keyword>
<dbReference type="Pfam" id="PF00001">
    <property type="entry name" value="7tm_1"/>
    <property type="match status" value="2"/>
</dbReference>
<feature type="transmembrane region" description="Helical" evidence="10">
    <location>
        <begin position="269"/>
        <end position="289"/>
    </location>
</feature>
<keyword evidence="5 10" id="KW-0472">Membrane</keyword>
<proteinExistence type="inferred from homology"/>
<feature type="compositionally biased region" description="Polar residues" evidence="9">
    <location>
        <begin position="519"/>
        <end position="528"/>
    </location>
</feature>
<dbReference type="InterPro" id="IPR017452">
    <property type="entry name" value="GPCR_Rhodpsn_7TM"/>
</dbReference>
<evidence type="ECO:0000256" key="9">
    <source>
        <dbReference type="SAM" id="MobiDB-lite"/>
    </source>
</evidence>
<feature type="transmembrane region" description="Helical" evidence="10">
    <location>
        <begin position="91"/>
        <end position="107"/>
    </location>
</feature>
<reference evidence="13" key="1">
    <citation type="submission" date="2023-03" db="UniProtKB">
        <authorList>
            <consortium name="WormBaseParasite"/>
        </authorList>
    </citation>
    <scope>IDENTIFICATION</scope>
</reference>
<protein>
    <submittedName>
        <fullName evidence="13">G-protein coupled receptors family 1 profile domain-containing protein</fullName>
    </submittedName>
</protein>
<keyword evidence="7 8" id="KW-0807">Transducer</keyword>
<evidence type="ECO:0000259" key="11">
    <source>
        <dbReference type="PROSITE" id="PS50262"/>
    </source>
</evidence>
<evidence type="ECO:0000256" key="3">
    <source>
        <dbReference type="ARBA" id="ARBA00022989"/>
    </source>
</evidence>
<dbReference type="PRINTS" id="PR00237">
    <property type="entry name" value="GPCRRHODOPSN"/>
</dbReference>
<feature type="transmembrane region" description="Helical" evidence="10">
    <location>
        <begin position="362"/>
        <end position="385"/>
    </location>
</feature>
<dbReference type="CDD" id="cd00637">
    <property type="entry name" value="7tm_classA_rhodopsin-like"/>
    <property type="match status" value="1"/>
</dbReference>
<keyword evidence="3 10" id="KW-1133">Transmembrane helix</keyword>